<gene>
    <name evidence="1" type="ORF">BGZ97_007630</name>
</gene>
<dbReference type="InterPro" id="IPR032675">
    <property type="entry name" value="LRR_dom_sf"/>
</dbReference>
<dbReference type="AlphaFoldDB" id="A0A9P6RD07"/>
<comment type="caution">
    <text evidence="1">The sequence shown here is derived from an EMBL/GenBank/DDBJ whole genome shotgun (WGS) entry which is preliminary data.</text>
</comment>
<dbReference type="Proteomes" id="UP000823405">
    <property type="component" value="Unassembled WGS sequence"/>
</dbReference>
<evidence type="ECO:0000313" key="1">
    <source>
        <dbReference type="EMBL" id="KAG0315977.1"/>
    </source>
</evidence>
<evidence type="ECO:0000313" key="2">
    <source>
        <dbReference type="Proteomes" id="UP000823405"/>
    </source>
</evidence>
<name>A0A9P6RD07_9FUNG</name>
<sequence>MYTLLSTLAHLTYLQLSYTCISLPFSTEFKQLAALKSLREFNIETCGYPSLSREDLEYMVVQNWPRLEKLVLNQLGASQERVMKGWLREFGREDLVLESARPSGAMFF</sequence>
<keyword evidence="2" id="KW-1185">Reference proteome</keyword>
<dbReference type="EMBL" id="JAAAIN010000340">
    <property type="protein sequence ID" value="KAG0315977.1"/>
    <property type="molecule type" value="Genomic_DNA"/>
</dbReference>
<dbReference type="Gene3D" id="3.80.10.10">
    <property type="entry name" value="Ribonuclease Inhibitor"/>
    <property type="match status" value="1"/>
</dbReference>
<accession>A0A9P6RD07</accession>
<reference evidence="1" key="1">
    <citation type="journal article" date="2020" name="Fungal Divers.">
        <title>Resolving the Mortierellaceae phylogeny through synthesis of multi-gene phylogenetics and phylogenomics.</title>
        <authorList>
            <person name="Vandepol N."/>
            <person name="Liber J."/>
            <person name="Desiro A."/>
            <person name="Na H."/>
            <person name="Kennedy M."/>
            <person name="Barry K."/>
            <person name="Grigoriev I.V."/>
            <person name="Miller A.N."/>
            <person name="O'Donnell K."/>
            <person name="Stajich J.E."/>
            <person name="Bonito G."/>
        </authorList>
    </citation>
    <scope>NUCLEOTIDE SEQUENCE</scope>
    <source>
        <strain evidence="1">NVP60</strain>
    </source>
</reference>
<organism evidence="1 2">
    <name type="scientific">Linnemannia gamsii</name>
    <dbReference type="NCBI Taxonomy" id="64522"/>
    <lineage>
        <taxon>Eukaryota</taxon>
        <taxon>Fungi</taxon>
        <taxon>Fungi incertae sedis</taxon>
        <taxon>Mucoromycota</taxon>
        <taxon>Mortierellomycotina</taxon>
        <taxon>Mortierellomycetes</taxon>
        <taxon>Mortierellales</taxon>
        <taxon>Mortierellaceae</taxon>
        <taxon>Linnemannia</taxon>
    </lineage>
</organism>
<proteinExistence type="predicted"/>
<dbReference type="OrthoDB" id="2437036at2759"/>
<dbReference type="SUPFAM" id="SSF52047">
    <property type="entry name" value="RNI-like"/>
    <property type="match status" value="1"/>
</dbReference>
<protein>
    <submittedName>
        <fullName evidence="1">Uncharacterized protein</fullName>
    </submittedName>
</protein>